<accession>A0A512BX49</accession>
<dbReference type="AlphaFoldDB" id="A0A512BX49"/>
<organism evidence="1 2">
    <name type="scientific">Microvirga aerophila</name>
    <dbReference type="NCBI Taxonomy" id="670291"/>
    <lineage>
        <taxon>Bacteria</taxon>
        <taxon>Pseudomonadati</taxon>
        <taxon>Pseudomonadota</taxon>
        <taxon>Alphaproteobacteria</taxon>
        <taxon>Hyphomicrobiales</taxon>
        <taxon>Methylobacteriaceae</taxon>
        <taxon>Microvirga</taxon>
    </lineage>
</organism>
<protein>
    <submittedName>
        <fullName evidence="1">Uncharacterized protein</fullName>
    </submittedName>
</protein>
<evidence type="ECO:0000313" key="1">
    <source>
        <dbReference type="EMBL" id="GEO16427.1"/>
    </source>
</evidence>
<name>A0A512BX49_9HYPH</name>
<dbReference type="RefSeq" id="WP_114188322.1">
    <property type="nucleotide sequence ID" value="NZ_BJYU01000064.1"/>
</dbReference>
<evidence type="ECO:0000313" key="2">
    <source>
        <dbReference type="Proteomes" id="UP000321085"/>
    </source>
</evidence>
<reference evidence="1 2" key="1">
    <citation type="submission" date="2019-07" db="EMBL/GenBank/DDBJ databases">
        <title>Whole genome shotgun sequence of Microvirga aerophila NBRC 106136.</title>
        <authorList>
            <person name="Hosoyama A."/>
            <person name="Uohara A."/>
            <person name="Ohji S."/>
            <person name="Ichikawa N."/>
        </authorList>
    </citation>
    <scope>NUCLEOTIDE SEQUENCE [LARGE SCALE GENOMIC DNA]</scope>
    <source>
        <strain evidence="1 2">NBRC 106136</strain>
    </source>
</reference>
<gene>
    <name evidence="1" type="ORF">MAE02_41230</name>
</gene>
<keyword evidence="2" id="KW-1185">Reference proteome</keyword>
<comment type="caution">
    <text evidence="1">The sequence shown here is derived from an EMBL/GenBank/DDBJ whole genome shotgun (WGS) entry which is preliminary data.</text>
</comment>
<proteinExistence type="predicted"/>
<dbReference type="Proteomes" id="UP000321085">
    <property type="component" value="Unassembled WGS sequence"/>
</dbReference>
<sequence length="68" mass="7749">MRGWIRLPCLLSTPPNRRPEDHQAIRLAKTEQYQAVLAEIASDDSVSVMRPHDLPEAVRGLIENWTKA</sequence>
<dbReference type="EMBL" id="BJYU01000064">
    <property type="protein sequence ID" value="GEO16427.1"/>
    <property type="molecule type" value="Genomic_DNA"/>
</dbReference>